<dbReference type="EMBL" id="FRAA01000001">
    <property type="protein sequence ID" value="SHJ58013.1"/>
    <property type="molecule type" value="Genomic_DNA"/>
</dbReference>
<dbReference type="GO" id="GO:0016779">
    <property type="term" value="F:nucleotidyltransferase activity"/>
    <property type="evidence" value="ECO:0007669"/>
    <property type="project" value="UniProtKB-KW"/>
</dbReference>
<reference evidence="5" key="1">
    <citation type="submission" date="2016-11" db="EMBL/GenBank/DDBJ databases">
        <authorList>
            <person name="Varghese N."/>
            <person name="Submissions S."/>
        </authorList>
    </citation>
    <scope>NUCLEOTIDE SEQUENCE [LARGE SCALE GENOMIC DNA]</scope>
    <source>
        <strain evidence="5">DSM 26134</strain>
    </source>
</reference>
<dbReference type="AlphaFoldDB" id="A0A1M6KGE0"/>
<dbReference type="Gene3D" id="3.90.550.10">
    <property type="entry name" value="Spore Coat Polysaccharide Biosynthesis Protein SpsA, Chain A"/>
    <property type="match status" value="1"/>
</dbReference>
<evidence type="ECO:0000256" key="2">
    <source>
        <dbReference type="ARBA" id="ARBA00022695"/>
    </source>
</evidence>
<proteinExistence type="predicted"/>
<evidence type="ECO:0000313" key="4">
    <source>
        <dbReference type="EMBL" id="SHJ58013.1"/>
    </source>
</evidence>
<organism evidence="4 5">
    <name type="scientific">Reichenbachiella agariperforans</name>
    <dbReference type="NCBI Taxonomy" id="156994"/>
    <lineage>
        <taxon>Bacteria</taxon>
        <taxon>Pseudomonadati</taxon>
        <taxon>Bacteroidota</taxon>
        <taxon>Cytophagia</taxon>
        <taxon>Cytophagales</taxon>
        <taxon>Reichenbachiellaceae</taxon>
        <taxon>Reichenbachiella</taxon>
    </lineage>
</organism>
<dbReference type="InterPro" id="IPR029044">
    <property type="entry name" value="Nucleotide-diphossugar_trans"/>
</dbReference>
<sequence>MKPTLLILAAGRGSRFGGAKQVTPMGPSGETIMEYSIYDALNNGFDQVVLVINKDVEQETMNLIENIPDLQTRISYAYQDLYIDMIPHHVQSARTKPWGTAHAIMSAGDYIKGNFAMINADDYYGADAFKTMAEFLQTHQENQQYSMVGYDLHNTLSLNGTVSRGISISDQEGKLASIKETHGIHEKDGKIVAQAEDGSEFEITEGLASMNFWGFQNNLFEEMKNQFETFLHETNDLTKDEFQIPTVIDQMIKKGMIEVSVLHSSAKWFGVTYKEDKDFAASSIQQYVKEGYYPSPLWG</sequence>
<dbReference type="PANTHER" id="PTHR43584:SF8">
    <property type="entry name" value="N-ACETYLMURAMATE ALPHA-1-PHOSPHATE URIDYLYLTRANSFERASE"/>
    <property type="match status" value="1"/>
</dbReference>
<dbReference type="RefSeq" id="WP_073119224.1">
    <property type="nucleotide sequence ID" value="NZ_FRAA01000001.1"/>
</dbReference>
<dbReference type="SUPFAM" id="SSF53448">
    <property type="entry name" value="Nucleotide-diphospho-sugar transferases"/>
    <property type="match status" value="1"/>
</dbReference>
<dbReference type="InterPro" id="IPR050065">
    <property type="entry name" value="GlmU-like"/>
</dbReference>
<keyword evidence="5" id="KW-1185">Reference proteome</keyword>
<evidence type="ECO:0000313" key="5">
    <source>
        <dbReference type="Proteomes" id="UP000184474"/>
    </source>
</evidence>
<gene>
    <name evidence="4" type="ORF">SAMN04488028_101567</name>
</gene>
<dbReference type="Pfam" id="PF00483">
    <property type="entry name" value="NTP_transferase"/>
    <property type="match status" value="1"/>
</dbReference>
<dbReference type="STRING" id="156994.SAMN04488028_101567"/>
<feature type="domain" description="Nucleotidyl transferase" evidence="3">
    <location>
        <begin position="6"/>
        <end position="180"/>
    </location>
</feature>
<dbReference type="InterPro" id="IPR005835">
    <property type="entry name" value="NTP_transferase_dom"/>
</dbReference>
<dbReference type="Proteomes" id="UP000184474">
    <property type="component" value="Unassembled WGS sequence"/>
</dbReference>
<keyword evidence="1" id="KW-0808">Transferase</keyword>
<keyword evidence="2" id="KW-0548">Nucleotidyltransferase</keyword>
<dbReference type="PANTHER" id="PTHR43584">
    <property type="entry name" value="NUCLEOTIDYL TRANSFERASE"/>
    <property type="match status" value="1"/>
</dbReference>
<protein>
    <submittedName>
        <fullName evidence="4">dTDP-glucose pyrophosphorylase</fullName>
    </submittedName>
</protein>
<evidence type="ECO:0000256" key="1">
    <source>
        <dbReference type="ARBA" id="ARBA00022679"/>
    </source>
</evidence>
<accession>A0A1M6KGE0</accession>
<evidence type="ECO:0000259" key="3">
    <source>
        <dbReference type="Pfam" id="PF00483"/>
    </source>
</evidence>
<name>A0A1M6KGE0_REIAG</name>